<dbReference type="InterPro" id="IPR002641">
    <property type="entry name" value="PNPLA_dom"/>
</dbReference>
<sequence length="1359" mass="145142">MPAGTGGVHASVPPVPPGGLDGRDHSDLPPAAARDDEVLIREARELFPVLRLELAALLAELPVPPRWADKGEAQATLEAWFERHPTLNRPTTEPAHEAFRAQRIKDRLTRLRGLLHLLEGDDTPSALCLSGGGIRSATFSLGVIQGLASKEVMQDFHYVSTVSGGGYSGCMLSAWIRNEALEVRAEPSTGAAGPRQDIAALTASGEARPQPVPMTPEEHEEARGRVLQQLAKVGRGQAEEPQPLRRLRAFSNYLTPMRGISADALTLLAIYARNLTLNWLVLIPAILVVLALPRLYLAVLLAPMPPPWFCAVLGALAALLVTWTIAFMASDLPAPPTTGASERYEAERLTSLPPERPAGMFLPMVLPLLVAAALVSCLVAWGVRAPAEHWVQAFRRASPELMTGVCFGLGFFIQGLGSMLGGGLLRRRRHREAGVRPADKEALIAVVFAGGLTGVGLYWLVVWIAGFSPLPTASSWRLETPPALHHDIRAFAWSSVPLLMTLFWLGVTLYAGWRRPKGLEDEREWWARAAGLWIGWSLVWTVGCGVVFYLPGGLLTATPLKSFTSPESLGAGTGALGALVAIVGFLSKHGPAWREKVESVAATTGMRLFDLLALVFIVLFLAGMSYAITATMRFSDELTRRQDQRLALDVRAPAFAKVICTSLKMPGGASAPTLGTTCRPLPCGHEENSCAHWADIAEHRYTASLLTLKEPCWLLLAMVLAGGLSWLASRQFGVNAFSLHSLYGNRLVRAYLAASRQDRDRRPHWFTGFDPKDDLPVHETWPKLPPHAGGRASASESEPGAPSALPRPRLMQVVNIALNLVKPSGKRLEWQDRKAAAFTVTPLFAGSAATGYIPSWAYLRSPYLQGISLGGAMTLSGAAASPNMGYHSSAPLAIVMTLFNVRLGKWLPNPRWLSKAGWPPERDEPSVGLRALYDEAVGSTSDDTRHVYLSDGGHFDNTGLYEMVRRRVRRIVFVDAVADPDYQFDDLLSTVRRIRIDMGITIEFISELPGPKDKGRSGAAVGLAHILYAQADPGAPVGELVLIKPVLVPDDPAGPWLPLDVRRYAKESARGRSVFPQQPTSDQFFDEAQFESYRMLGLHTVRDVYDRPRKPHDDGGPPPPKRPLRGFADLVTAVIEEKAAVPPSPEVPPLARTEDRHPSRGAAGGFKSLLPDSAGTIAATALVSAVTVTGAVALVAPSEPVRPGDKSTVPVISDPASPPPGAASTALDTFVKQVGSAASAAESLSGAATEAASAARAASDALQGVVLIRTKDGTVNVKLEGPQLGQLAQAVSDSKLTAEKAASAAEAAATSASHSSTAAQKAAEMATALGGATGQVARVNQTLKQSSRGGVRSGEGAAP</sequence>
<dbReference type="SUPFAM" id="SSF52151">
    <property type="entry name" value="FabD/lysophospholipase-like"/>
    <property type="match status" value="1"/>
</dbReference>
<dbReference type="PANTHER" id="PTHR10728:SF40">
    <property type="entry name" value="PATATIN FAMILY PROTEIN"/>
    <property type="match status" value="1"/>
</dbReference>
<evidence type="ECO:0000256" key="2">
    <source>
        <dbReference type="SAM" id="MobiDB-lite"/>
    </source>
</evidence>
<evidence type="ECO:0000256" key="3">
    <source>
        <dbReference type="SAM" id="Phobius"/>
    </source>
</evidence>
<feature type="region of interest" description="Disordered" evidence="2">
    <location>
        <begin position="1"/>
        <end position="33"/>
    </location>
</feature>
<keyword evidence="6" id="KW-1185">Reference proteome</keyword>
<name>A0A2G9CBZ1_9BURK</name>
<protein>
    <recommendedName>
        <fullName evidence="4">PNPLA domain-containing protein</fullName>
    </recommendedName>
</protein>
<evidence type="ECO:0000259" key="4">
    <source>
        <dbReference type="Pfam" id="PF01734"/>
    </source>
</evidence>
<dbReference type="InterPro" id="IPR016035">
    <property type="entry name" value="Acyl_Trfase/lysoPLipase"/>
</dbReference>
<feature type="compositionally biased region" description="Basic and acidic residues" evidence="2">
    <location>
        <begin position="21"/>
        <end position="33"/>
    </location>
</feature>
<evidence type="ECO:0000313" key="6">
    <source>
        <dbReference type="Proteomes" id="UP000231501"/>
    </source>
</evidence>
<feature type="transmembrane region" description="Helical" evidence="3">
    <location>
        <begin position="308"/>
        <end position="329"/>
    </location>
</feature>
<feature type="transmembrane region" description="Helical" evidence="3">
    <location>
        <begin position="569"/>
        <end position="587"/>
    </location>
</feature>
<dbReference type="GO" id="GO:0005829">
    <property type="term" value="C:cytosol"/>
    <property type="evidence" value="ECO:0007669"/>
    <property type="project" value="TreeGrafter"/>
</dbReference>
<feature type="region of interest" description="Disordered" evidence="2">
    <location>
        <begin position="1340"/>
        <end position="1359"/>
    </location>
</feature>
<gene>
    <name evidence="5" type="ORF">CS062_07130</name>
</gene>
<keyword evidence="3" id="KW-0472">Membrane</keyword>
<dbReference type="GO" id="GO:0004623">
    <property type="term" value="F:phospholipase A2 activity"/>
    <property type="evidence" value="ECO:0007669"/>
    <property type="project" value="TreeGrafter"/>
</dbReference>
<reference evidence="5 6" key="1">
    <citation type="submission" date="2017-11" db="EMBL/GenBank/DDBJ databases">
        <title>Draft genome sequence of Mitsuaria sp. HWN-4.</title>
        <authorList>
            <person name="Gundlapally S.R."/>
        </authorList>
    </citation>
    <scope>NUCLEOTIDE SEQUENCE [LARGE SCALE GENOMIC DNA]</scope>
    <source>
        <strain evidence="5 6">HWN-4</strain>
    </source>
</reference>
<dbReference type="EMBL" id="PEOG01000015">
    <property type="protein sequence ID" value="PIM53895.1"/>
    <property type="molecule type" value="Genomic_DNA"/>
</dbReference>
<feature type="transmembrane region" description="Helical" evidence="3">
    <location>
        <begin position="490"/>
        <end position="513"/>
    </location>
</feature>
<dbReference type="Pfam" id="PF01734">
    <property type="entry name" value="Patatin"/>
    <property type="match status" value="1"/>
</dbReference>
<feature type="compositionally biased region" description="Basic and acidic residues" evidence="2">
    <location>
        <begin position="1104"/>
        <end position="1115"/>
    </location>
</feature>
<feature type="transmembrane region" description="Helical" evidence="3">
    <location>
        <begin position="525"/>
        <end position="549"/>
    </location>
</feature>
<evidence type="ECO:0000313" key="5">
    <source>
        <dbReference type="EMBL" id="PIM53895.1"/>
    </source>
</evidence>
<feature type="compositionally biased region" description="Low complexity" evidence="2">
    <location>
        <begin position="788"/>
        <end position="804"/>
    </location>
</feature>
<proteinExistence type="predicted"/>
<dbReference type="PANTHER" id="PTHR10728">
    <property type="entry name" value="CYTOSOLIC PHOSPHOLIPASE A2"/>
    <property type="match status" value="1"/>
</dbReference>
<feature type="transmembrane region" description="Helical" evidence="3">
    <location>
        <begin position="358"/>
        <end position="381"/>
    </location>
</feature>
<dbReference type="Gene3D" id="3.40.1090.10">
    <property type="entry name" value="Cytosolic phospholipase A2 catalytic domain"/>
    <property type="match status" value="1"/>
</dbReference>
<feature type="transmembrane region" description="Helical" evidence="3">
    <location>
        <begin position="279"/>
        <end position="302"/>
    </location>
</feature>
<keyword evidence="1" id="KW-0443">Lipid metabolism</keyword>
<feature type="region of interest" description="Disordered" evidence="2">
    <location>
        <begin position="1104"/>
        <end position="1125"/>
    </location>
</feature>
<feature type="transmembrane region" description="Helical" evidence="3">
    <location>
        <begin position="401"/>
        <end position="421"/>
    </location>
</feature>
<dbReference type="GO" id="GO:0046475">
    <property type="term" value="P:glycerophospholipid catabolic process"/>
    <property type="evidence" value="ECO:0007669"/>
    <property type="project" value="TreeGrafter"/>
</dbReference>
<feature type="region of interest" description="Disordered" evidence="2">
    <location>
        <begin position="1140"/>
        <end position="1167"/>
    </location>
</feature>
<evidence type="ECO:0000256" key="1">
    <source>
        <dbReference type="ARBA" id="ARBA00023098"/>
    </source>
</evidence>
<keyword evidence="3" id="KW-1133">Transmembrane helix</keyword>
<feature type="domain" description="PNPLA" evidence="4">
    <location>
        <begin position="127"/>
        <end position="182"/>
    </location>
</feature>
<comment type="caution">
    <text evidence="5">The sequence shown here is derived from an EMBL/GenBank/DDBJ whole genome shotgun (WGS) entry which is preliminary data.</text>
</comment>
<feature type="transmembrane region" description="Helical" evidence="3">
    <location>
        <begin position="442"/>
        <end position="470"/>
    </location>
</feature>
<keyword evidence="3" id="KW-0812">Transmembrane</keyword>
<dbReference type="Proteomes" id="UP000231501">
    <property type="component" value="Unassembled WGS sequence"/>
</dbReference>
<organism evidence="5 6">
    <name type="scientific">Roseateles chitinivorans</name>
    <dbReference type="NCBI Taxonomy" id="2917965"/>
    <lineage>
        <taxon>Bacteria</taxon>
        <taxon>Pseudomonadati</taxon>
        <taxon>Pseudomonadota</taxon>
        <taxon>Betaproteobacteria</taxon>
        <taxon>Burkholderiales</taxon>
        <taxon>Sphaerotilaceae</taxon>
        <taxon>Roseateles</taxon>
    </lineage>
</organism>
<feature type="transmembrane region" description="Helical" evidence="3">
    <location>
        <begin position="608"/>
        <end position="628"/>
    </location>
</feature>
<accession>A0A2G9CBZ1</accession>
<feature type="region of interest" description="Disordered" evidence="2">
    <location>
        <begin position="777"/>
        <end position="806"/>
    </location>
</feature>